<feature type="compositionally biased region" description="Basic and acidic residues" evidence="6">
    <location>
        <begin position="115"/>
        <end position="310"/>
    </location>
</feature>
<evidence type="ECO:0000313" key="10">
    <source>
        <dbReference type="Proteomes" id="UP001222027"/>
    </source>
</evidence>
<keyword evidence="2" id="KW-1003">Cell membrane</keyword>
<dbReference type="AlphaFoldDB" id="A0AAV8QRN4"/>
<comment type="similarity">
    <text evidence="4 5">Belongs to the small heat shock protein (HSP20) family.</text>
</comment>
<keyword evidence="3" id="KW-0611">Plant defense</keyword>
<sequence>MDTKPRTASVARSYEEFKPTTELVPGEAFDTFIIRLPGFRKEHLRVQVDNQGNLRTSGERPLDATRWSRFVVEFKLPENCSLSDVRAKFENETLLVRFPKLIAPEPVVQIEEREEEKTKKLQPPKEEKDVPAKSNGDKEMVPRTETGKVKEKDVPAKSNGDKEMVPRTETGKVKEKDVPAKSNGDKEMVPRTETEKVKEKDEAAKSNGDKEMVSRTETGKVKEKDEAAKSNGDKKMVPRTETEKVKEKDEAAKSNGDKEVVPRTETEKEESSSKEKVEDQKLNGEKTKARGREEPEKEKEEVKDDKEKVELSGGGARAERPAWQELGGIIMELSRAGKSSVVLWKLAAAMLVLLVLVLFLKHQLTQAEETRSASL</sequence>
<dbReference type="InterPro" id="IPR008978">
    <property type="entry name" value="HSP20-like_chaperone"/>
</dbReference>
<dbReference type="PROSITE" id="PS01031">
    <property type="entry name" value="SHSP"/>
    <property type="match status" value="1"/>
</dbReference>
<name>A0AAV8QRN4_ENSVE</name>
<evidence type="ECO:0000256" key="4">
    <source>
        <dbReference type="PROSITE-ProRule" id="PRU00285"/>
    </source>
</evidence>
<gene>
    <name evidence="9" type="ORF">OPV22_016806</name>
</gene>
<dbReference type="CDD" id="cd06464">
    <property type="entry name" value="ACD_sHsps-like"/>
    <property type="match status" value="1"/>
</dbReference>
<evidence type="ECO:0000256" key="7">
    <source>
        <dbReference type="SAM" id="Phobius"/>
    </source>
</evidence>
<dbReference type="GO" id="GO:0005886">
    <property type="term" value="C:plasma membrane"/>
    <property type="evidence" value="ECO:0007669"/>
    <property type="project" value="UniProtKB-SubCell"/>
</dbReference>
<evidence type="ECO:0000256" key="3">
    <source>
        <dbReference type="ARBA" id="ARBA00022821"/>
    </source>
</evidence>
<feature type="domain" description="SHSP" evidence="8">
    <location>
        <begin position="12"/>
        <end position="116"/>
    </location>
</feature>
<organism evidence="9 10">
    <name type="scientific">Ensete ventricosum</name>
    <name type="common">Abyssinian banana</name>
    <name type="synonym">Musa ensete</name>
    <dbReference type="NCBI Taxonomy" id="4639"/>
    <lineage>
        <taxon>Eukaryota</taxon>
        <taxon>Viridiplantae</taxon>
        <taxon>Streptophyta</taxon>
        <taxon>Embryophyta</taxon>
        <taxon>Tracheophyta</taxon>
        <taxon>Spermatophyta</taxon>
        <taxon>Magnoliopsida</taxon>
        <taxon>Liliopsida</taxon>
        <taxon>Zingiberales</taxon>
        <taxon>Musaceae</taxon>
        <taxon>Ensete</taxon>
    </lineage>
</organism>
<protein>
    <recommendedName>
        <fullName evidence="8">SHSP domain-containing protein</fullName>
    </recommendedName>
</protein>
<dbReference type="PANTHER" id="PTHR43670">
    <property type="entry name" value="HEAT SHOCK PROTEIN 26"/>
    <property type="match status" value="1"/>
</dbReference>
<proteinExistence type="inferred from homology"/>
<reference evidence="9 10" key="1">
    <citation type="submission" date="2022-12" db="EMBL/GenBank/DDBJ databases">
        <title>Chromosome-scale assembly of the Ensete ventricosum genome.</title>
        <authorList>
            <person name="Dussert Y."/>
            <person name="Stocks J."/>
            <person name="Wendawek A."/>
            <person name="Woldeyes F."/>
            <person name="Nichols R.A."/>
            <person name="Borrell J.S."/>
        </authorList>
    </citation>
    <scope>NUCLEOTIDE SEQUENCE [LARGE SCALE GENOMIC DNA]</scope>
    <source>
        <strain evidence="10">cv. Maze</strain>
        <tissue evidence="9">Seeds</tissue>
    </source>
</reference>
<feature type="transmembrane region" description="Helical" evidence="7">
    <location>
        <begin position="341"/>
        <end position="360"/>
    </location>
</feature>
<dbReference type="EMBL" id="JAQQAF010000005">
    <property type="protein sequence ID" value="KAJ8484321.1"/>
    <property type="molecule type" value="Genomic_DNA"/>
</dbReference>
<comment type="caution">
    <text evidence="9">The sequence shown here is derived from an EMBL/GenBank/DDBJ whole genome shotgun (WGS) entry which is preliminary data.</text>
</comment>
<evidence type="ECO:0000256" key="2">
    <source>
        <dbReference type="ARBA" id="ARBA00022475"/>
    </source>
</evidence>
<dbReference type="GO" id="GO:0006952">
    <property type="term" value="P:defense response"/>
    <property type="evidence" value="ECO:0007669"/>
    <property type="project" value="UniProtKB-KW"/>
</dbReference>
<dbReference type="GO" id="GO:0034605">
    <property type="term" value="P:cellular response to heat"/>
    <property type="evidence" value="ECO:0007669"/>
    <property type="project" value="TreeGrafter"/>
</dbReference>
<keyword evidence="7" id="KW-1133">Transmembrane helix</keyword>
<evidence type="ECO:0000313" key="9">
    <source>
        <dbReference type="EMBL" id="KAJ8484321.1"/>
    </source>
</evidence>
<dbReference type="SUPFAM" id="SSF49764">
    <property type="entry name" value="HSP20-like chaperones"/>
    <property type="match status" value="1"/>
</dbReference>
<keyword evidence="10" id="KW-1185">Reference proteome</keyword>
<keyword evidence="7" id="KW-0812">Transmembrane</keyword>
<feature type="region of interest" description="Disordered" evidence="6">
    <location>
        <begin position="109"/>
        <end position="316"/>
    </location>
</feature>
<dbReference type="Proteomes" id="UP001222027">
    <property type="component" value="Unassembled WGS sequence"/>
</dbReference>
<dbReference type="PANTHER" id="PTHR43670:SF114">
    <property type="entry name" value="OS05G0592000 PROTEIN"/>
    <property type="match status" value="1"/>
</dbReference>
<keyword evidence="7" id="KW-0472">Membrane</keyword>
<evidence type="ECO:0000256" key="5">
    <source>
        <dbReference type="RuleBase" id="RU003616"/>
    </source>
</evidence>
<comment type="subcellular location">
    <subcellularLocation>
        <location evidence="1">Cell membrane</location>
        <topology evidence="1">Single-pass membrane protein</topology>
    </subcellularLocation>
</comment>
<evidence type="ECO:0000259" key="8">
    <source>
        <dbReference type="PROSITE" id="PS01031"/>
    </source>
</evidence>
<dbReference type="Gene3D" id="2.60.40.790">
    <property type="match status" value="1"/>
</dbReference>
<dbReference type="Pfam" id="PF00011">
    <property type="entry name" value="HSP20"/>
    <property type="match status" value="1"/>
</dbReference>
<accession>A0AAV8QRN4</accession>
<evidence type="ECO:0000256" key="6">
    <source>
        <dbReference type="SAM" id="MobiDB-lite"/>
    </source>
</evidence>
<evidence type="ECO:0000256" key="1">
    <source>
        <dbReference type="ARBA" id="ARBA00004162"/>
    </source>
</evidence>
<dbReference type="InterPro" id="IPR002068">
    <property type="entry name" value="A-crystallin/Hsp20_dom"/>
</dbReference>